<dbReference type="GO" id="GO:0005829">
    <property type="term" value="C:cytosol"/>
    <property type="evidence" value="ECO:0007669"/>
    <property type="project" value="TreeGrafter"/>
</dbReference>
<dbReference type="InterPro" id="IPR036291">
    <property type="entry name" value="NAD(P)-bd_dom_sf"/>
</dbReference>
<keyword evidence="5" id="KW-1185">Reference proteome</keyword>
<dbReference type="Proteomes" id="UP000320762">
    <property type="component" value="Unassembled WGS sequence"/>
</dbReference>
<comment type="similarity">
    <text evidence="1">Belongs to the D-isomer specific 2-hydroxyacid dehydrogenase family.</text>
</comment>
<dbReference type="SUPFAM" id="SSF51735">
    <property type="entry name" value="NAD(P)-binding Rossmann-fold domains"/>
    <property type="match status" value="1"/>
</dbReference>
<accession>A0A550CEA8</accession>
<dbReference type="Gene3D" id="3.40.50.720">
    <property type="entry name" value="NAD(P)-binding Rossmann-like Domain"/>
    <property type="match status" value="2"/>
</dbReference>
<dbReference type="PANTHER" id="PTHR10996">
    <property type="entry name" value="2-HYDROXYACID DEHYDROGENASE-RELATED"/>
    <property type="match status" value="1"/>
</dbReference>
<comment type="caution">
    <text evidence="4">The sequence shown here is derived from an EMBL/GenBank/DDBJ whole genome shotgun (WGS) entry which is preliminary data.</text>
</comment>
<dbReference type="AlphaFoldDB" id="A0A550CEA8"/>
<name>A0A550CEA8_9AGAR</name>
<organism evidence="4 5">
    <name type="scientific">Schizophyllum amplum</name>
    <dbReference type="NCBI Taxonomy" id="97359"/>
    <lineage>
        <taxon>Eukaryota</taxon>
        <taxon>Fungi</taxon>
        <taxon>Dikarya</taxon>
        <taxon>Basidiomycota</taxon>
        <taxon>Agaricomycotina</taxon>
        <taxon>Agaricomycetes</taxon>
        <taxon>Agaricomycetidae</taxon>
        <taxon>Agaricales</taxon>
        <taxon>Schizophyllaceae</taxon>
        <taxon>Schizophyllum</taxon>
    </lineage>
</organism>
<feature type="domain" description="D-isomer specific 2-hydroxyacid dehydrogenase NAD-binding" evidence="3">
    <location>
        <begin position="2"/>
        <end position="121"/>
    </location>
</feature>
<reference evidence="4 5" key="1">
    <citation type="journal article" date="2019" name="New Phytol.">
        <title>Comparative genomics reveals unique wood-decay strategies and fruiting body development in the Schizophyllaceae.</title>
        <authorList>
            <person name="Almasi E."/>
            <person name="Sahu N."/>
            <person name="Krizsan K."/>
            <person name="Balint B."/>
            <person name="Kovacs G.M."/>
            <person name="Kiss B."/>
            <person name="Cseklye J."/>
            <person name="Drula E."/>
            <person name="Henrissat B."/>
            <person name="Nagy I."/>
            <person name="Chovatia M."/>
            <person name="Adam C."/>
            <person name="LaButti K."/>
            <person name="Lipzen A."/>
            <person name="Riley R."/>
            <person name="Grigoriev I.V."/>
            <person name="Nagy L.G."/>
        </authorList>
    </citation>
    <scope>NUCLEOTIDE SEQUENCE [LARGE SCALE GENOMIC DNA]</scope>
    <source>
        <strain evidence="4 5">NL-1724</strain>
    </source>
</reference>
<sequence>MQHFGMKVIYSNRHRLPEEEEKGAEFVSFDEILVRADVLSLNCPLTKHTRHLLNAEAFVKMRDGIIIVNTSRGPVIHEQALVDALESGKVLRAALDVFEFEPQVHPGLIKSRHTTLSPHGAVYNETLFEDQQTEILSNLEAFIKTGTPNTPVNQPIASDA</sequence>
<proteinExistence type="inferred from homology"/>
<evidence type="ECO:0000313" key="4">
    <source>
        <dbReference type="EMBL" id="TRM63135.1"/>
    </source>
</evidence>
<dbReference type="Pfam" id="PF02826">
    <property type="entry name" value="2-Hacid_dh_C"/>
    <property type="match status" value="1"/>
</dbReference>
<dbReference type="InterPro" id="IPR029753">
    <property type="entry name" value="D-isomer_DH_CS"/>
</dbReference>
<dbReference type="PROSITE" id="PS00670">
    <property type="entry name" value="D_2_HYDROXYACID_DH_2"/>
    <property type="match status" value="1"/>
</dbReference>
<dbReference type="OrthoDB" id="298012at2759"/>
<dbReference type="PANTHER" id="PTHR10996:SF257">
    <property type="entry name" value="GLYOXYLATE REDUCTASE 1"/>
    <property type="match status" value="1"/>
</dbReference>
<dbReference type="InterPro" id="IPR050223">
    <property type="entry name" value="D-isomer_2-hydroxyacid_DH"/>
</dbReference>
<evidence type="ECO:0000313" key="5">
    <source>
        <dbReference type="Proteomes" id="UP000320762"/>
    </source>
</evidence>
<evidence type="ECO:0000256" key="2">
    <source>
        <dbReference type="ARBA" id="ARBA00023002"/>
    </source>
</evidence>
<evidence type="ECO:0000256" key="1">
    <source>
        <dbReference type="ARBA" id="ARBA00005854"/>
    </source>
</evidence>
<keyword evidence="2" id="KW-0560">Oxidoreductase</keyword>
<dbReference type="EMBL" id="VDMD01000010">
    <property type="protein sequence ID" value="TRM63135.1"/>
    <property type="molecule type" value="Genomic_DNA"/>
</dbReference>
<dbReference type="GO" id="GO:0016618">
    <property type="term" value="F:hydroxypyruvate reductase [NAD(P)H] activity"/>
    <property type="evidence" value="ECO:0007669"/>
    <property type="project" value="TreeGrafter"/>
</dbReference>
<dbReference type="GO" id="GO:0030267">
    <property type="term" value="F:glyoxylate reductase (NADPH) activity"/>
    <property type="evidence" value="ECO:0007669"/>
    <property type="project" value="TreeGrafter"/>
</dbReference>
<dbReference type="InterPro" id="IPR006140">
    <property type="entry name" value="D-isomer_DH_NAD-bd"/>
</dbReference>
<protein>
    <submittedName>
        <fullName evidence="4">D-isomer specific 2-hydroxyacid dehydrogenase</fullName>
    </submittedName>
</protein>
<evidence type="ECO:0000259" key="3">
    <source>
        <dbReference type="Pfam" id="PF02826"/>
    </source>
</evidence>
<gene>
    <name evidence="4" type="ORF">BD626DRAFT_33518</name>
</gene>
<dbReference type="GO" id="GO:0051287">
    <property type="term" value="F:NAD binding"/>
    <property type="evidence" value="ECO:0007669"/>
    <property type="project" value="InterPro"/>
</dbReference>
<dbReference type="STRING" id="97359.A0A550CEA8"/>